<proteinExistence type="predicted"/>
<gene>
    <name evidence="1" type="ORF">FVE85_0707</name>
</gene>
<reference evidence="2" key="1">
    <citation type="journal article" date="2019" name="Nat. Commun.">
        <title>Expansion of phycobilisome linker gene families in mesophilic red algae.</title>
        <authorList>
            <person name="Lee J."/>
            <person name="Kim D."/>
            <person name="Bhattacharya D."/>
            <person name="Yoon H.S."/>
        </authorList>
    </citation>
    <scope>NUCLEOTIDE SEQUENCE [LARGE SCALE GENOMIC DNA]</scope>
    <source>
        <strain evidence="2">CCMP 1328</strain>
    </source>
</reference>
<dbReference type="EMBL" id="VRMN01000002">
    <property type="protein sequence ID" value="KAA8496978.1"/>
    <property type="molecule type" value="Genomic_DNA"/>
</dbReference>
<organism evidence="1 2">
    <name type="scientific">Porphyridium purpureum</name>
    <name type="common">Red alga</name>
    <name type="synonym">Porphyridium cruentum</name>
    <dbReference type="NCBI Taxonomy" id="35688"/>
    <lineage>
        <taxon>Eukaryota</taxon>
        <taxon>Rhodophyta</taxon>
        <taxon>Bangiophyceae</taxon>
        <taxon>Porphyridiales</taxon>
        <taxon>Porphyridiaceae</taxon>
        <taxon>Porphyridium</taxon>
    </lineage>
</organism>
<keyword evidence="2" id="KW-1185">Reference proteome</keyword>
<comment type="caution">
    <text evidence="1">The sequence shown here is derived from an EMBL/GenBank/DDBJ whole genome shotgun (WGS) entry which is preliminary data.</text>
</comment>
<accession>A0A5J4Z0X2</accession>
<dbReference type="Proteomes" id="UP000324585">
    <property type="component" value="Unassembled WGS sequence"/>
</dbReference>
<evidence type="ECO:0000313" key="1">
    <source>
        <dbReference type="EMBL" id="KAA8496978.1"/>
    </source>
</evidence>
<protein>
    <submittedName>
        <fullName evidence="1">Uncharacterized protein</fullName>
    </submittedName>
</protein>
<evidence type="ECO:0000313" key="2">
    <source>
        <dbReference type="Proteomes" id="UP000324585"/>
    </source>
</evidence>
<name>A0A5J4Z0X2_PORPP</name>
<sequence length="360" mass="40209">MGAVAFLAVLRILTEEDEVNAWVVKWLHPQDTSGHKASQWLELSRRASTADDSFASGFDVKNCFDDHLAPHEVTCLPFLPQDDDLKSAVVWDFDVEHLNQTSCGAMISLSDGRASESRFSHGVMMSNTSMNPLPVGVSLHPGHRYTAFRTRYGFAYTAVGSCSDGSTFITLYRLWENFRFKLETFNTTRIELRARLLSYPVLERSGLCFQACATGACKCWRLMSRRRQDQELSAALTWSEFVSPLIRFLSKVPAEIAIMRCQGFLGNGQFAFQVSLGAGFQSIRGSNYRKMSHLKFLFLDRLTTVSSMRHIRTLPLWSPDRGSKPNPARNGSLCAKPTWVEEHVEGLLGLASGCALESSG</sequence>
<dbReference type="AlphaFoldDB" id="A0A5J4Z0X2"/>